<feature type="region of interest" description="Disordered" evidence="2">
    <location>
        <begin position="715"/>
        <end position="811"/>
    </location>
</feature>
<feature type="compositionally biased region" description="Polar residues" evidence="2">
    <location>
        <begin position="795"/>
        <end position="811"/>
    </location>
</feature>
<dbReference type="PANTHER" id="PTHR11552:SF78">
    <property type="entry name" value="GLUCOSE-METHANOL-CHOLINE OXIDOREDUCTASE N-TERMINAL DOMAIN-CONTAINING PROTEIN"/>
    <property type="match status" value="1"/>
</dbReference>
<dbReference type="InterPro" id="IPR023346">
    <property type="entry name" value="Lysozyme-like_dom_sf"/>
</dbReference>
<dbReference type="Gene3D" id="3.30.560.10">
    <property type="entry name" value="Glucose Oxidase, domain 3"/>
    <property type="match status" value="1"/>
</dbReference>
<evidence type="ECO:0000256" key="1">
    <source>
        <dbReference type="ARBA" id="ARBA00010790"/>
    </source>
</evidence>
<dbReference type="SUPFAM" id="SSF54373">
    <property type="entry name" value="FAD-linked reductases, C-terminal domain"/>
    <property type="match status" value="1"/>
</dbReference>
<dbReference type="EMBL" id="CP058938">
    <property type="protein sequence ID" value="QLI74672.1"/>
    <property type="molecule type" value="Genomic_DNA"/>
</dbReference>
<dbReference type="GO" id="GO:0016614">
    <property type="term" value="F:oxidoreductase activity, acting on CH-OH group of donors"/>
    <property type="evidence" value="ECO:0007669"/>
    <property type="project" value="InterPro"/>
</dbReference>
<dbReference type="GO" id="GO:0050660">
    <property type="term" value="F:flavin adenine dinucleotide binding"/>
    <property type="evidence" value="ECO:0007669"/>
    <property type="project" value="InterPro"/>
</dbReference>
<dbReference type="SUPFAM" id="SSF53955">
    <property type="entry name" value="Lysozyme-like"/>
    <property type="match status" value="1"/>
</dbReference>
<evidence type="ECO:0000256" key="2">
    <source>
        <dbReference type="SAM" id="MobiDB-lite"/>
    </source>
</evidence>
<dbReference type="Gene3D" id="3.50.50.60">
    <property type="entry name" value="FAD/NAD(P)-binding domain"/>
    <property type="match status" value="1"/>
</dbReference>
<dbReference type="OrthoDB" id="269227at2759"/>
<dbReference type="Pfam" id="PF00732">
    <property type="entry name" value="GMC_oxred_N"/>
    <property type="match status" value="1"/>
</dbReference>
<dbReference type="SUPFAM" id="SSF51905">
    <property type="entry name" value="FAD/NAD(P)-binding domain"/>
    <property type="match status" value="1"/>
</dbReference>
<dbReference type="InterPro" id="IPR000172">
    <property type="entry name" value="GMC_OxRdtase_N"/>
</dbReference>
<dbReference type="PROSITE" id="PS51257">
    <property type="entry name" value="PROKAR_LIPOPROTEIN"/>
    <property type="match status" value="1"/>
</dbReference>
<feature type="compositionally biased region" description="Polar residues" evidence="2">
    <location>
        <begin position="911"/>
        <end position="925"/>
    </location>
</feature>
<sequence>MGSVAEKKEYDVILAGGGTAACIIAGRLAEADPSLSILVVEQGPNNLNDSTIVTPAVYLSHLQPTSKKTIFYKSNREEALNGREAVVPAGGVLGGGSSINFMMYTRAQGCDYDSWNTKGWDAKSLLPFAKKLETYHYDSPGVNKELHGYDGPINVSSGTHVANTAQDDIIEAAKATGEQEVDDLQDFEASNGFSRWLRYICPRGARQDTAHRYVHPLMASGNYPHLHLLVESTVTRVIFDGNRATGVEYRATTAATGEQGKTYTVKAKKLVVVSAGALGTPQILERSGVGSAAILDKLGIPVVSDLPGVGEEYQDHNLIGYPYKTTLAPDQTLDGLNSGRLDFAKALEEKNPILGWNGIDVAAKIRPTEAEVAELGPDFQQLWDRDFKKQTDRPLMLMAAVNYSFDPETTSDAGGGPRQCINMCCYTAYPYSRGNIHITSKDPAAPPSFNTGFLSHPADLKKLLWAYKKQREIFRRTNCYDGEMAVGHPQFREGSKAALSDKKPADGLFASLEDRRRLPPIEYDAEDDAAIEDWIRGHMNTTWHSLGTCKMAPRENKGVVDENLNVYGTEGLKLADLSICPENVGANTNNTALIVAKTLKGLATLLLGASTIVHACNAPKANEATVKFISTFEGWYDYVYPDPGPQHLETLGDGHLCKKSNCAEVKYPLPPLSKADGLKLPSDDMSVAENCIYQDTSAKVTVKANHNAEVELFKTPTNNPALPACVNLPPPAHTSESETATPTHHATSSTPKPTKTSSQESSQTETVSTHSHYTNHTTTKTHTHTHTQTSVPSTLSTIKSTSSWGNSTVAPTSAVSWTTSVVYITVIHTITQCASTVTDCPARPQTTTKTIPLFTTIRPVIETEVPTKVPTSQSSVQSSPQPASKHTGQPISWPAGQPAGQPTETIAPVPNASTGTGSLPSHADTNTWTVPSQTCNGNCTHAAPTNCPPVSSGSKAGVNFIVLLGAITALVL</sequence>
<organism evidence="4 5">
    <name type="scientific">Metarhizium brunneum</name>
    <dbReference type="NCBI Taxonomy" id="500148"/>
    <lineage>
        <taxon>Eukaryota</taxon>
        <taxon>Fungi</taxon>
        <taxon>Dikarya</taxon>
        <taxon>Ascomycota</taxon>
        <taxon>Pezizomycotina</taxon>
        <taxon>Sordariomycetes</taxon>
        <taxon>Hypocreomycetidae</taxon>
        <taxon>Hypocreales</taxon>
        <taxon>Clavicipitaceae</taxon>
        <taxon>Metarhizium</taxon>
    </lineage>
</organism>
<feature type="region of interest" description="Disordered" evidence="2">
    <location>
        <begin position="864"/>
        <end position="925"/>
    </location>
</feature>
<dbReference type="PANTHER" id="PTHR11552">
    <property type="entry name" value="GLUCOSE-METHANOL-CHOLINE GMC OXIDOREDUCTASE"/>
    <property type="match status" value="1"/>
</dbReference>
<evidence type="ECO:0000259" key="3">
    <source>
        <dbReference type="PROSITE" id="PS00624"/>
    </source>
</evidence>
<dbReference type="InterPro" id="IPR007867">
    <property type="entry name" value="GMC_OxRtase_C"/>
</dbReference>
<accession>A0A7D5V796</accession>
<comment type="similarity">
    <text evidence="1">Belongs to the GMC oxidoreductase family.</text>
</comment>
<reference evidence="4 5" key="1">
    <citation type="submission" date="2020-07" db="EMBL/GenBank/DDBJ databases">
        <title>Telomere length de novo assembly of all 7 chromosomes of the fungus, Metarhizium brunneum, using a novel assembly pipeline.</title>
        <authorList>
            <person name="Saud z."/>
            <person name="Kortsinoglou A."/>
            <person name="Kouvelis V.N."/>
            <person name="Butt T.M."/>
        </authorList>
    </citation>
    <scope>NUCLEOTIDE SEQUENCE [LARGE SCALE GENOMIC DNA]</scope>
    <source>
        <strain evidence="4 5">4556</strain>
    </source>
</reference>
<protein>
    <submittedName>
        <fullName evidence="4">Alcohol oxidase</fullName>
    </submittedName>
</protein>
<feature type="compositionally biased region" description="Low complexity" evidence="2">
    <location>
        <begin position="870"/>
        <end position="884"/>
    </location>
</feature>
<gene>
    <name evidence="4" type="primary">MOX</name>
    <name evidence="4" type="ORF">G6M90_00g111870</name>
</gene>
<evidence type="ECO:0000313" key="4">
    <source>
        <dbReference type="EMBL" id="QLI74672.1"/>
    </source>
</evidence>
<evidence type="ECO:0000313" key="5">
    <source>
        <dbReference type="Proteomes" id="UP000510686"/>
    </source>
</evidence>
<keyword evidence="5" id="KW-1185">Reference proteome</keyword>
<dbReference type="GeneID" id="26246854"/>
<dbReference type="Proteomes" id="UP000510686">
    <property type="component" value="Chromosome 7"/>
</dbReference>
<feature type="domain" description="Glucose-methanol-choline oxidoreductase N-terminal" evidence="3">
    <location>
        <begin position="276"/>
        <end position="290"/>
    </location>
</feature>
<name>A0A7D5V796_9HYPO</name>
<dbReference type="InterPro" id="IPR012132">
    <property type="entry name" value="GMC_OxRdtase"/>
</dbReference>
<dbReference type="KEGG" id="mbrn:26246854"/>
<dbReference type="InterPro" id="IPR036188">
    <property type="entry name" value="FAD/NAD-bd_sf"/>
</dbReference>
<dbReference type="AlphaFoldDB" id="A0A7D5V796"/>
<dbReference type="RefSeq" id="XP_065987972.1">
    <property type="nucleotide sequence ID" value="XM_066131840.1"/>
</dbReference>
<dbReference type="Pfam" id="PF05199">
    <property type="entry name" value="GMC_oxred_C"/>
    <property type="match status" value="1"/>
</dbReference>
<proteinExistence type="inferred from homology"/>
<feature type="compositionally biased region" description="Low complexity" evidence="2">
    <location>
        <begin position="739"/>
        <end position="778"/>
    </location>
</feature>
<dbReference type="PROSITE" id="PS00624">
    <property type="entry name" value="GMC_OXRED_2"/>
    <property type="match status" value="1"/>
</dbReference>